<evidence type="ECO:0000256" key="7">
    <source>
        <dbReference type="ARBA" id="ARBA00022908"/>
    </source>
</evidence>
<feature type="domain" description="Integrase catalytic" evidence="10">
    <location>
        <begin position="121"/>
        <end position="307"/>
    </location>
</feature>
<evidence type="ECO:0000313" key="11">
    <source>
        <dbReference type="EMBL" id="BDT59113.1"/>
    </source>
</evidence>
<gene>
    <name evidence="11" type="ORF">MasN3_26070</name>
</gene>
<proteinExistence type="inferred from homology"/>
<evidence type="ECO:0000256" key="5">
    <source>
        <dbReference type="ARBA" id="ARBA00022801"/>
    </source>
</evidence>
<accession>A0ABM8C7E4</accession>
<evidence type="ECO:0000256" key="3">
    <source>
        <dbReference type="ARBA" id="ARBA00022723"/>
    </source>
</evidence>
<keyword evidence="4" id="KW-0255">Endonuclease</keyword>
<evidence type="ECO:0000256" key="4">
    <source>
        <dbReference type="ARBA" id="ARBA00022759"/>
    </source>
</evidence>
<dbReference type="Pfam" id="PF13683">
    <property type="entry name" value="rve_3"/>
    <property type="match status" value="1"/>
</dbReference>
<evidence type="ECO:0000256" key="8">
    <source>
        <dbReference type="ARBA" id="ARBA00023172"/>
    </source>
</evidence>
<keyword evidence="5" id="KW-0378">Hydrolase</keyword>
<dbReference type="Pfam" id="PF02321">
    <property type="entry name" value="OEP"/>
    <property type="match status" value="1"/>
</dbReference>
<keyword evidence="8" id="KW-0233">DNA recombination</keyword>
<dbReference type="PANTHER" id="PTHR42648">
    <property type="entry name" value="TRANSPOSASE, PUTATIVE-RELATED"/>
    <property type="match status" value="1"/>
</dbReference>
<dbReference type="InterPro" id="IPR039537">
    <property type="entry name" value="Retrotran_Ty1/copia-like"/>
</dbReference>
<keyword evidence="2" id="KW-0540">Nuclease</keyword>
<comment type="similarity">
    <text evidence="1">Belongs to the outer membrane factor (OMF) (TC 1.B.17) family.</text>
</comment>
<feature type="coiled-coil region" evidence="9">
    <location>
        <begin position="333"/>
        <end position="391"/>
    </location>
</feature>
<name>A0ABM8C7E4_9BURK</name>
<dbReference type="SUPFAM" id="SSF53098">
    <property type="entry name" value="Ribonuclease H-like"/>
    <property type="match status" value="1"/>
</dbReference>
<dbReference type="InterPro" id="IPR047656">
    <property type="entry name" value="IS481-like_transpos"/>
</dbReference>
<dbReference type="PANTHER" id="PTHR42648:SF11">
    <property type="entry name" value="TRANSPOSON TY4-P GAG-POL POLYPROTEIN"/>
    <property type="match status" value="1"/>
</dbReference>
<evidence type="ECO:0000256" key="1">
    <source>
        <dbReference type="ARBA" id="ARBA00007613"/>
    </source>
</evidence>
<dbReference type="EMBL" id="AP026966">
    <property type="protein sequence ID" value="BDT59113.1"/>
    <property type="molecule type" value="Genomic_DNA"/>
</dbReference>
<evidence type="ECO:0000256" key="9">
    <source>
        <dbReference type="SAM" id="Coils"/>
    </source>
</evidence>
<dbReference type="InterPro" id="IPR012337">
    <property type="entry name" value="RNaseH-like_sf"/>
</dbReference>
<keyword evidence="3" id="KW-0479">Metal-binding</keyword>
<protein>
    <recommendedName>
        <fullName evidence="10">Integrase catalytic domain-containing protein</fullName>
    </recommendedName>
</protein>
<sequence>MTQALHSQARTTHLIREEIRNSTLPQAELARMYNVTRQTIRKWQNRESPEDKSHAPNKMYTTLTPEQELIVVELRKTLLLPTDDLLAVTREFINPAVSRAGLGRCLRRHGVSDLRNLVEQEGTAPATKKTFKDYEPGFVHIDIKYLPQMPDETARRYLFVAIDRATRWVFIELYADQTDGSSGDFLNKVQQACPVKIVKLLTDNGSQFTDRFTAGGKKKEPSGTHVFDRLCKQLGIEHRLIPPRHPQTNGMVERFNGRISDIVNQTRFGSAAELESTLRNYVKIYNHSIPQRALQHKTPVQALKEWHEKRPELFRKRVYNQPGLDIYYAQRMAALVLEQLEQAKQELKAIEAAYRSGTSTQAEILSAQSNLSQLENRKSEIERRLRDARIALARWVGEAAQLPIAGEPNIHEVRLDLANIERELNHHPELAVATKQQEIATAEANLARADRKADWSVELAFQQRGSGYSNMVSLGVSIPLQWNRKNRQDRELSARLAQVEEARAVRDEMLRAHVAELEAMINEWKTNQDRHARYVRELIPLARSRVDAQMASYRGGKASQAEVLTARREETQMQLQAVELETEIARLWAQINFLVPNTSRLHTPSVSN</sequence>
<dbReference type="Gene3D" id="3.30.420.10">
    <property type="entry name" value="Ribonuclease H-like superfamily/Ribonuclease H"/>
    <property type="match status" value="1"/>
</dbReference>
<reference evidence="11" key="1">
    <citation type="submission" date="2022-11" db="EMBL/GenBank/DDBJ databases">
        <title>Isolation and characterization of PLA-degrading bacterium Massilia sp. from Antarctic soil.</title>
        <authorList>
            <person name="Sato K."/>
            <person name="Gomez-Fuentes C."/>
            <person name="Ahmad S.A."/>
            <person name="Zulkharnain A."/>
        </authorList>
    </citation>
    <scope>NUCLEOTIDE SEQUENCE</scope>
    <source>
        <strain evidence="11">N-3</strain>
    </source>
</reference>
<keyword evidence="12" id="KW-1185">Reference proteome</keyword>
<evidence type="ECO:0000259" key="10">
    <source>
        <dbReference type="PROSITE" id="PS50994"/>
    </source>
</evidence>
<keyword evidence="9" id="KW-0175">Coiled coil</keyword>
<dbReference type="Gene3D" id="1.20.1600.10">
    <property type="entry name" value="Outer membrane efflux proteins (OEP)"/>
    <property type="match status" value="1"/>
</dbReference>
<evidence type="ECO:0000256" key="2">
    <source>
        <dbReference type="ARBA" id="ARBA00022722"/>
    </source>
</evidence>
<dbReference type="InterPro" id="IPR003423">
    <property type="entry name" value="OMP_efflux"/>
</dbReference>
<dbReference type="PROSITE" id="PS50994">
    <property type="entry name" value="INTEGRASE"/>
    <property type="match status" value="1"/>
</dbReference>
<dbReference type="InterPro" id="IPR001584">
    <property type="entry name" value="Integrase_cat-core"/>
</dbReference>
<dbReference type="SUPFAM" id="SSF56954">
    <property type="entry name" value="Outer membrane efflux proteins (OEP)"/>
    <property type="match status" value="1"/>
</dbReference>
<organism evidence="11 12">
    <name type="scientific">Massilia varians</name>
    <dbReference type="NCBI Taxonomy" id="457921"/>
    <lineage>
        <taxon>Bacteria</taxon>
        <taxon>Pseudomonadati</taxon>
        <taxon>Pseudomonadota</taxon>
        <taxon>Betaproteobacteria</taxon>
        <taxon>Burkholderiales</taxon>
        <taxon>Oxalobacteraceae</taxon>
        <taxon>Telluria group</taxon>
        <taxon>Massilia</taxon>
    </lineage>
</organism>
<evidence type="ECO:0000256" key="6">
    <source>
        <dbReference type="ARBA" id="ARBA00022842"/>
    </source>
</evidence>
<dbReference type="InterPro" id="IPR036397">
    <property type="entry name" value="RNaseH_sf"/>
</dbReference>
<dbReference type="Proteomes" id="UP001163336">
    <property type="component" value="Chromosome"/>
</dbReference>
<keyword evidence="6" id="KW-0460">Magnesium</keyword>
<evidence type="ECO:0000313" key="12">
    <source>
        <dbReference type="Proteomes" id="UP001163336"/>
    </source>
</evidence>
<keyword evidence="7" id="KW-0229">DNA integration</keyword>
<dbReference type="NCBIfam" id="NF033577">
    <property type="entry name" value="transpos_IS481"/>
    <property type="match status" value="1"/>
</dbReference>